<evidence type="ECO:0000313" key="2">
    <source>
        <dbReference type="Proteomes" id="UP000288805"/>
    </source>
</evidence>
<comment type="caution">
    <text evidence="1">The sequence shown here is derived from an EMBL/GenBank/DDBJ whole genome shotgun (WGS) entry which is preliminary data.</text>
</comment>
<dbReference type="EMBL" id="QGNW01001962">
    <property type="protein sequence ID" value="RVW27230.1"/>
    <property type="molecule type" value="Genomic_DNA"/>
</dbReference>
<name>A0A438CVK6_VITVI</name>
<dbReference type="AlphaFoldDB" id="A0A438CVK6"/>
<gene>
    <name evidence="1" type="ORF">CK203_111957</name>
</gene>
<proteinExistence type="predicted"/>
<dbReference type="Proteomes" id="UP000288805">
    <property type="component" value="Unassembled WGS sequence"/>
</dbReference>
<evidence type="ECO:0000313" key="1">
    <source>
        <dbReference type="EMBL" id="RVW27230.1"/>
    </source>
</evidence>
<accession>A0A438CVK6</accession>
<reference evidence="1 2" key="1">
    <citation type="journal article" date="2018" name="PLoS Genet.">
        <title>Population sequencing reveals clonal diversity and ancestral inbreeding in the grapevine cultivar Chardonnay.</title>
        <authorList>
            <person name="Roach M.J."/>
            <person name="Johnson D.L."/>
            <person name="Bohlmann J."/>
            <person name="van Vuuren H.J."/>
            <person name="Jones S.J."/>
            <person name="Pretorius I.S."/>
            <person name="Schmidt S.A."/>
            <person name="Borneman A.R."/>
        </authorList>
    </citation>
    <scope>NUCLEOTIDE SEQUENCE [LARGE SCALE GENOMIC DNA]</scope>
    <source>
        <strain evidence="2">cv. Chardonnay</strain>
        <tissue evidence="1">Leaf</tissue>
    </source>
</reference>
<sequence length="70" mass="8205">MFIEREDEGGRLHSVLCCSRPASSWQYEMAIEFRGGMVAYSFLKEREEAWRMMAEGRNEEAKEIGIETLR</sequence>
<protein>
    <submittedName>
        <fullName evidence="1">Uncharacterized protein</fullName>
    </submittedName>
</protein>
<organism evidence="1 2">
    <name type="scientific">Vitis vinifera</name>
    <name type="common">Grape</name>
    <dbReference type="NCBI Taxonomy" id="29760"/>
    <lineage>
        <taxon>Eukaryota</taxon>
        <taxon>Viridiplantae</taxon>
        <taxon>Streptophyta</taxon>
        <taxon>Embryophyta</taxon>
        <taxon>Tracheophyta</taxon>
        <taxon>Spermatophyta</taxon>
        <taxon>Magnoliopsida</taxon>
        <taxon>eudicotyledons</taxon>
        <taxon>Gunneridae</taxon>
        <taxon>Pentapetalae</taxon>
        <taxon>rosids</taxon>
        <taxon>Vitales</taxon>
        <taxon>Vitaceae</taxon>
        <taxon>Viteae</taxon>
        <taxon>Vitis</taxon>
    </lineage>
</organism>